<protein>
    <submittedName>
        <fullName evidence="1">Uncharacterized protein</fullName>
    </submittedName>
</protein>
<evidence type="ECO:0000313" key="1">
    <source>
        <dbReference type="EMBL" id="QAX81920.1"/>
    </source>
</evidence>
<sequence length="53" mass="6131">MVIASKWHMVVKPNNNFFSKTLHSKYQLLIPVPTNTSEHTSTVYVVFAAYFNE</sequence>
<dbReference type="Proteomes" id="UP000288953">
    <property type="component" value="Chromosome"/>
</dbReference>
<gene>
    <name evidence="1" type="ORF">C3B55_00587</name>
</gene>
<evidence type="ECO:0000313" key="2">
    <source>
        <dbReference type="Proteomes" id="UP000288953"/>
    </source>
</evidence>
<accession>A0ABX5R8E7</accession>
<keyword evidence="2" id="KW-1185">Reference proteome</keyword>
<proteinExistence type="predicted"/>
<organism evidence="1 2">
    <name type="scientific">Candidatus Pseudomonas adelgestsugas</name>
    <dbReference type="NCBI Taxonomy" id="1302376"/>
    <lineage>
        <taxon>Bacteria</taxon>
        <taxon>Pseudomonadati</taxon>
        <taxon>Pseudomonadota</taxon>
        <taxon>Gammaproteobacteria</taxon>
        <taxon>Pseudomonadales</taxon>
        <taxon>Pseudomonadaceae</taxon>
        <taxon>Pseudomonas</taxon>
    </lineage>
</organism>
<name>A0ABX5R8E7_9PSED</name>
<reference evidence="1 2" key="1">
    <citation type="journal article" date="2018" name="Genome Biol. Evol.">
        <title>Partnering With a Pest: Genomes of Hemlock Woolly Adelgid Symbionts Reveal Atypical Nutritional Provisioning Patterns in Dual-Obligate Bacteria.</title>
        <authorList>
            <person name="Weglarz K.M."/>
            <person name="Havill N.P."/>
            <person name="Burke G.R."/>
            <person name="von Dohlen C.D."/>
        </authorList>
    </citation>
    <scope>NUCLEOTIDE SEQUENCE [LARGE SCALE GENOMIC DNA]</scope>
    <source>
        <strain evidence="1 2">HWA_ENA</strain>
    </source>
</reference>
<dbReference type="EMBL" id="CP026512">
    <property type="protein sequence ID" value="QAX81920.1"/>
    <property type="molecule type" value="Genomic_DNA"/>
</dbReference>